<dbReference type="EMBL" id="LAZR01024246">
    <property type="protein sequence ID" value="KKL75803.1"/>
    <property type="molecule type" value="Genomic_DNA"/>
</dbReference>
<dbReference type="Gene3D" id="3.30.420.10">
    <property type="entry name" value="Ribonuclease H-like superfamily/Ribonuclease H"/>
    <property type="match status" value="1"/>
</dbReference>
<comment type="caution">
    <text evidence="2">The sequence shown here is derived from an EMBL/GenBank/DDBJ whole genome shotgun (WGS) entry which is preliminary data.</text>
</comment>
<protein>
    <recommendedName>
        <fullName evidence="1">3'-5' exonuclease domain-containing protein</fullName>
    </recommendedName>
</protein>
<evidence type="ECO:0000313" key="2">
    <source>
        <dbReference type="EMBL" id="KKL75803.1"/>
    </source>
</evidence>
<dbReference type="Pfam" id="PF01612">
    <property type="entry name" value="DNA_pol_A_exo1"/>
    <property type="match status" value="1"/>
</dbReference>
<dbReference type="AlphaFoldDB" id="A0A0F9ENZ1"/>
<organism evidence="2">
    <name type="scientific">marine sediment metagenome</name>
    <dbReference type="NCBI Taxonomy" id="412755"/>
    <lineage>
        <taxon>unclassified sequences</taxon>
        <taxon>metagenomes</taxon>
        <taxon>ecological metagenomes</taxon>
    </lineage>
</organism>
<reference evidence="2" key="1">
    <citation type="journal article" date="2015" name="Nature">
        <title>Complex archaea that bridge the gap between prokaryotes and eukaryotes.</title>
        <authorList>
            <person name="Spang A."/>
            <person name="Saw J.H."/>
            <person name="Jorgensen S.L."/>
            <person name="Zaremba-Niedzwiedzka K."/>
            <person name="Martijn J."/>
            <person name="Lind A.E."/>
            <person name="van Eijk R."/>
            <person name="Schleper C."/>
            <person name="Guy L."/>
            <person name="Ettema T.J."/>
        </authorList>
    </citation>
    <scope>NUCLEOTIDE SEQUENCE</scope>
</reference>
<dbReference type="SUPFAM" id="SSF53098">
    <property type="entry name" value="Ribonuclease H-like"/>
    <property type="match status" value="1"/>
</dbReference>
<feature type="domain" description="3'-5' exonuclease" evidence="1">
    <location>
        <begin position="11"/>
        <end position="52"/>
    </location>
</feature>
<dbReference type="InterPro" id="IPR012337">
    <property type="entry name" value="RNaseH-like_sf"/>
</dbReference>
<feature type="non-terminal residue" evidence="2">
    <location>
        <position position="54"/>
    </location>
</feature>
<sequence length="54" mass="6091">MPDRSDLSELIVTDRRSLQEACRALADAGKFGFDTEFIRERSYVPQVCLIQAAT</sequence>
<evidence type="ECO:0000259" key="1">
    <source>
        <dbReference type="Pfam" id="PF01612"/>
    </source>
</evidence>
<dbReference type="GO" id="GO:0006139">
    <property type="term" value="P:nucleobase-containing compound metabolic process"/>
    <property type="evidence" value="ECO:0007669"/>
    <property type="project" value="InterPro"/>
</dbReference>
<name>A0A0F9ENZ1_9ZZZZ</name>
<proteinExistence type="predicted"/>
<dbReference type="InterPro" id="IPR002562">
    <property type="entry name" value="3'-5'_exonuclease_dom"/>
</dbReference>
<dbReference type="GO" id="GO:0008408">
    <property type="term" value="F:3'-5' exonuclease activity"/>
    <property type="evidence" value="ECO:0007669"/>
    <property type="project" value="InterPro"/>
</dbReference>
<dbReference type="GO" id="GO:0003676">
    <property type="term" value="F:nucleic acid binding"/>
    <property type="evidence" value="ECO:0007669"/>
    <property type="project" value="InterPro"/>
</dbReference>
<accession>A0A0F9ENZ1</accession>
<gene>
    <name evidence="2" type="ORF">LCGC14_2051250</name>
</gene>
<dbReference type="InterPro" id="IPR036397">
    <property type="entry name" value="RNaseH_sf"/>
</dbReference>